<gene>
    <name evidence="5" type="ORF">ACFQS9_01845</name>
</gene>
<dbReference type="InterPro" id="IPR001867">
    <property type="entry name" value="OmpR/PhoB-type_DNA-bd"/>
</dbReference>
<keyword evidence="6" id="KW-1185">Reference proteome</keyword>
<comment type="similarity">
    <text evidence="1">Belongs to the AfsR/DnrI/RedD regulatory family.</text>
</comment>
<evidence type="ECO:0000256" key="1">
    <source>
        <dbReference type="ARBA" id="ARBA00005820"/>
    </source>
</evidence>
<dbReference type="EMBL" id="JBHTCS010000002">
    <property type="protein sequence ID" value="MFC7446623.1"/>
    <property type="molecule type" value="Genomic_DNA"/>
</dbReference>
<evidence type="ECO:0000256" key="3">
    <source>
        <dbReference type="PROSITE-ProRule" id="PRU01091"/>
    </source>
</evidence>
<organism evidence="5 6">
    <name type="scientific">Rhodococcus daqingensis</name>
    <dbReference type="NCBI Taxonomy" id="2479363"/>
    <lineage>
        <taxon>Bacteria</taxon>
        <taxon>Bacillati</taxon>
        <taxon>Actinomycetota</taxon>
        <taxon>Actinomycetes</taxon>
        <taxon>Mycobacteriales</taxon>
        <taxon>Nocardiaceae</taxon>
        <taxon>Rhodococcus</taxon>
    </lineage>
</organism>
<dbReference type="SUPFAM" id="SSF52540">
    <property type="entry name" value="P-loop containing nucleoside triphosphate hydrolases"/>
    <property type="match status" value="1"/>
</dbReference>
<dbReference type="InterPro" id="IPR036388">
    <property type="entry name" value="WH-like_DNA-bd_sf"/>
</dbReference>
<protein>
    <submittedName>
        <fullName evidence="5">BTAD domain-containing putative transcriptional regulator</fullName>
    </submittedName>
</protein>
<evidence type="ECO:0000313" key="5">
    <source>
        <dbReference type="EMBL" id="MFC7446623.1"/>
    </source>
</evidence>
<dbReference type="Gene3D" id="1.10.10.10">
    <property type="entry name" value="Winged helix-like DNA-binding domain superfamily/Winged helix DNA-binding domain"/>
    <property type="match status" value="1"/>
</dbReference>
<dbReference type="CDD" id="cd15831">
    <property type="entry name" value="BTAD"/>
    <property type="match status" value="1"/>
</dbReference>
<dbReference type="InterPro" id="IPR027417">
    <property type="entry name" value="P-loop_NTPase"/>
</dbReference>
<evidence type="ECO:0000313" key="6">
    <source>
        <dbReference type="Proteomes" id="UP001596484"/>
    </source>
</evidence>
<reference evidence="6" key="1">
    <citation type="journal article" date="2019" name="Int. J. Syst. Evol. Microbiol.">
        <title>The Global Catalogue of Microorganisms (GCM) 10K type strain sequencing project: providing services to taxonomists for standard genome sequencing and annotation.</title>
        <authorList>
            <consortium name="The Broad Institute Genomics Platform"/>
            <consortium name="The Broad Institute Genome Sequencing Center for Infectious Disease"/>
            <person name="Wu L."/>
            <person name="Ma J."/>
        </authorList>
    </citation>
    <scope>NUCLEOTIDE SEQUENCE [LARGE SCALE GENOMIC DNA]</scope>
    <source>
        <strain evidence="6">ICMP 19430</strain>
    </source>
</reference>
<feature type="DNA-binding region" description="OmpR/PhoB-type" evidence="3">
    <location>
        <begin position="1"/>
        <end position="96"/>
    </location>
</feature>
<keyword evidence="2 3" id="KW-0238">DNA-binding</keyword>
<dbReference type="SUPFAM" id="SSF48452">
    <property type="entry name" value="TPR-like"/>
    <property type="match status" value="2"/>
</dbReference>
<dbReference type="Pfam" id="PF03704">
    <property type="entry name" value="BTAD"/>
    <property type="match status" value="1"/>
</dbReference>
<evidence type="ECO:0000256" key="2">
    <source>
        <dbReference type="ARBA" id="ARBA00023125"/>
    </source>
</evidence>
<dbReference type="Gene3D" id="3.40.50.300">
    <property type="entry name" value="P-loop containing nucleotide triphosphate hydrolases"/>
    <property type="match status" value="1"/>
</dbReference>
<dbReference type="Pfam" id="PF00486">
    <property type="entry name" value="Trans_reg_C"/>
    <property type="match status" value="1"/>
</dbReference>
<name>A0ABW2RS21_9NOCA</name>
<dbReference type="SUPFAM" id="SSF46894">
    <property type="entry name" value="C-terminal effector domain of the bipartite response regulators"/>
    <property type="match status" value="1"/>
</dbReference>
<dbReference type="InterPro" id="IPR005158">
    <property type="entry name" value="BTAD"/>
</dbReference>
<dbReference type="InterPro" id="IPR058852">
    <property type="entry name" value="HTH_77"/>
</dbReference>
<accession>A0ABW2RS21</accession>
<dbReference type="SMART" id="SM01043">
    <property type="entry name" value="BTAD"/>
    <property type="match status" value="1"/>
</dbReference>
<dbReference type="InterPro" id="IPR016032">
    <property type="entry name" value="Sig_transdc_resp-reg_C-effctor"/>
</dbReference>
<evidence type="ECO:0000259" key="4">
    <source>
        <dbReference type="PROSITE" id="PS51755"/>
    </source>
</evidence>
<dbReference type="PANTHER" id="PTHR47691:SF3">
    <property type="entry name" value="HTH-TYPE TRANSCRIPTIONAL REGULATOR RV0890C-RELATED"/>
    <property type="match status" value="1"/>
</dbReference>
<dbReference type="Gene3D" id="1.25.40.10">
    <property type="entry name" value="Tetratricopeptide repeat domain"/>
    <property type="match status" value="3"/>
</dbReference>
<dbReference type="Pfam" id="PF25872">
    <property type="entry name" value="HTH_77"/>
    <property type="match status" value="1"/>
</dbReference>
<dbReference type="PROSITE" id="PS51755">
    <property type="entry name" value="OMPR_PHOB"/>
    <property type="match status" value="1"/>
</dbReference>
<feature type="domain" description="OmpR/PhoB-type" evidence="4">
    <location>
        <begin position="1"/>
        <end position="96"/>
    </location>
</feature>
<dbReference type="InterPro" id="IPR011990">
    <property type="entry name" value="TPR-like_helical_dom_sf"/>
</dbReference>
<dbReference type="PRINTS" id="PR00364">
    <property type="entry name" value="DISEASERSIST"/>
</dbReference>
<proteinExistence type="inferred from homology"/>
<dbReference type="Proteomes" id="UP001596484">
    <property type="component" value="Unassembled WGS sequence"/>
</dbReference>
<comment type="caution">
    <text evidence="5">The sequence shown here is derived from an EMBL/GenBank/DDBJ whole genome shotgun (WGS) entry which is preliminary data.</text>
</comment>
<dbReference type="RefSeq" id="WP_378400973.1">
    <property type="nucleotide sequence ID" value="NZ_JBHTCS010000002.1"/>
</dbReference>
<dbReference type="SMART" id="SM00862">
    <property type="entry name" value="Trans_reg_C"/>
    <property type="match status" value="1"/>
</dbReference>
<dbReference type="PANTHER" id="PTHR47691">
    <property type="entry name" value="REGULATOR-RELATED"/>
    <property type="match status" value="1"/>
</dbReference>
<sequence length="1094" mass="116839">MRFGVLGPLAVWTADGTSVRVPEVKVRALLADLLVHHGRPVTASRLADDLWGDDPPGNPTNTLQTKVSQLRRALESAESGGRDLVGYSPPGYLLRIDPDAVDAGQFVALTARARAATDPRERAGLLSEALSLWRGPAYADFADEEFAREAITRLQELRLTALEDQAEARLELGEHDLLADELGPSVAANPLRERLRAAQVRALYRAGRQSEALASYGQLREVLADELGVDPGPDMVALYHAILEQDPGLGPAPAAPPRPRDNLPAARNELIGRARELATVRDHLAGARLVTLTGPGGVGKTRLALAAAEAVAETFPDGVWFVELAELRRPDPRESSSPHEVAGAVAAVLGIRDDAAAGPHPAIESTDAADLLAGAMRTRRSLLLLDNCEQVADSVAALVDLLLRQAPGLRVLATSQEPLAVDGEVLQAVPALDLPDADSEAGLAAVERSAAVQLFAARAAAAAPGFALDAENARSVATICRRLDGIPLALELAASRVRALGIHQLAERLDDRFRLLAAGRRGAPARHQTLRAVIDWSWGLLDEPAQIVLRRLAVHAGGCTLRAAEVVCAGDGIDTAEVLDLLTRLVDRSLVAVEEEGSEPRYRLLESVAAYSLERLRESGELEQVLLRHNIFYAELAEDAGSGLRDGSQQACLRRLDGEAANVRAALDGAGERGDADLALRIVDAMSWYWFLRGRLSEGHRALRGALALEGEAGPAVRARAGVWFAGFSMLVGEGANPAERSRTALQGFDGADDSRGRARAQWFLAYVHLRLGALDTTAELIDAAIATFRELGDRWGIGAAEHALSTAALFRGDLESVGRHGAAGVAVFADLGDGWGRMQATDVLAALAEITGDYPAAARLHREGIGLAEELRLWTDVSYRLSGLGRIALLTGDLDESRVLHERAMRVAAEQSHRFAEQFAEVGLALVARRRGDLDAAEAHLRRWLEWDRRLEAAQGVPFYGVVLILAELGFVAEQRGNAEESTALHLEGLAAVRETGDPRAIALALEGLAGAHAVGGRPELGARLLGVADAARRSVGQPLPEAERGDVNRIEARIRDALSEDVFDSEFRHGAEREIADVLGDPALTAVDTAVR</sequence>